<evidence type="ECO:0000313" key="9">
    <source>
        <dbReference type="Proteomes" id="UP000035720"/>
    </source>
</evidence>
<dbReference type="STRING" id="1193518.BN13_250019"/>
<dbReference type="GO" id="GO:0016787">
    <property type="term" value="F:hydrolase activity"/>
    <property type="evidence" value="ECO:0007669"/>
    <property type="project" value="UniProtKB-KW"/>
</dbReference>
<evidence type="ECO:0000259" key="7">
    <source>
        <dbReference type="Pfam" id="PF01850"/>
    </source>
</evidence>
<feature type="domain" description="PIN" evidence="7">
    <location>
        <begin position="3"/>
        <end position="117"/>
    </location>
</feature>
<evidence type="ECO:0000256" key="4">
    <source>
        <dbReference type="ARBA" id="ARBA00022801"/>
    </source>
</evidence>
<dbReference type="InterPro" id="IPR022907">
    <property type="entry name" value="VapC_family"/>
</dbReference>
<dbReference type="Gene3D" id="3.40.50.1010">
    <property type="entry name" value="5'-nuclease"/>
    <property type="match status" value="1"/>
</dbReference>
<evidence type="ECO:0000256" key="6">
    <source>
        <dbReference type="HAMAP-Rule" id="MF_00265"/>
    </source>
</evidence>
<dbReference type="GO" id="GO:0004540">
    <property type="term" value="F:RNA nuclease activity"/>
    <property type="evidence" value="ECO:0007669"/>
    <property type="project" value="InterPro"/>
</dbReference>
<feature type="binding site" evidence="6">
    <location>
        <position position="91"/>
    </location>
    <ligand>
        <name>Mg(2+)</name>
        <dbReference type="ChEBI" id="CHEBI:18420"/>
    </ligand>
</feature>
<evidence type="ECO:0000256" key="1">
    <source>
        <dbReference type="ARBA" id="ARBA00022649"/>
    </source>
</evidence>
<dbReference type="GO" id="GO:0090729">
    <property type="term" value="F:toxin activity"/>
    <property type="evidence" value="ECO:0007669"/>
    <property type="project" value="UniProtKB-KW"/>
</dbReference>
<evidence type="ECO:0000256" key="2">
    <source>
        <dbReference type="ARBA" id="ARBA00022722"/>
    </source>
</evidence>
<comment type="cofactor">
    <cofactor evidence="6">
        <name>Mg(2+)</name>
        <dbReference type="ChEBI" id="CHEBI:18420"/>
    </cofactor>
</comment>
<comment type="similarity">
    <text evidence="6">Belongs to the PINc/VapC protein family.</text>
</comment>
<evidence type="ECO:0000256" key="3">
    <source>
        <dbReference type="ARBA" id="ARBA00022723"/>
    </source>
</evidence>
<comment type="caution">
    <text evidence="8">The sequence shown here is derived from an EMBL/GenBank/DDBJ whole genome shotgun (WGS) entry which is preliminary data.</text>
</comment>
<dbReference type="SUPFAM" id="SSF88723">
    <property type="entry name" value="PIN domain-like"/>
    <property type="match status" value="1"/>
</dbReference>
<keyword evidence="9" id="KW-1185">Reference proteome</keyword>
<evidence type="ECO:0000313" key="8">
    <source>
        <dbReference type="EMBL" id="CCI52931.1"/>
    </source>
</evidence>
<keyword evidence="4 6" id="KW-0378">Hydrolase</keyword>
<dbReference type="InterPro" id="IPR002716">
    <property type="entry name" value="PIN_dom"/>
</dbReference>
<feature type="binding site" evidence="6">
    <location>
        <position position="6"/>
    </location>
    <ligand>
        <name>Mg(2+)</name>
        <dbReference type="ChEBI" id="CHEBI:18420"/>
    </ligand>
</feature>
<keyword evidence="1 6" id="KW-1277">Toxin-antitoxin system</keyword>
<dbReference type="InterPro" id="IPR029060">
    <property type="entry name" value="PIN-like_dom_sf"/>
</dbReference>
<dbReference type="Proteomes" id="UP000035720">
    <property type="component" value="Unassembled WGS sequence"/>
</dbReference>
<dbReference type="RefSeq" id="WP_048545214.1">
    <property type="nucleotide sequence ID" value="NZ_HF571038.1"/>
</dbReference>
<accession>A0A077M6P6</accession>
<keyword evidence="3 6" id="KW-0479">Metal-binding</keyword>
<organism evidence="8 9">
    <name type="scientific">Nostocoides jenkinsii Ben 74</name>
    <dbReference type="NCBI Taxonomy" id="1193518"/>
    <lineage>
        <taxon>Bacteria</taxon>
        <taxon>Bacillati</taxon>
        <taxon>Actinomycetota</taxon>
        <taxon>Actinomycetes</taxon>
        <taxon>Micrococcales</taxon>
        <taxon>Intrasporangiaceae</taxon>
        <taxon>Nostocoides</taxon>
    </lineage>
</organism>
<name>A0A077M6P6_9MICO</name>
<keyword evidence="2 6" id="KW-0540">Nuclease</keyword>
<keyword evidence="5 6" id="KW-0460">Magnesium</keyword>
<sequence>MAYYLDTSALAKLVVHELESAALQKWANACDDTLITSDLARTELMRAVRRIAPDFALAARHVLDAVGITTLRTELFEIAGRLDPPTLRSLDALHLAAALDLGDELAGFVTYDERLAHSAALFGIHVLAPR</sequence>
<dbReference type="EMBL" id="CAJC01000134">
    <property type="protein sequence ID" value="CCI52931.1"/>
    <property type="molecule type" value="Genomic_DNA"/>
</dbReference>
<dbReference type="EC" id="3.1.-.-" evidence="6"/>
<dbReference type="AlphaFoldDB" id="A0A077M6P6"/>
<dbReference type="GO" id="GO:0000287">
    <property type="term" value="F:magnesium ion binding"/>
    <property type="evidence" value="ECO:0007669"/>
    <property type="project" value="UniProtKB-UniRule"/>
</dbReference>
<evidence type="ECO:0000256" key="5">
    <source>
        <dbReference type="ARBA" id="ARBA00022842"/>
    </source>
</evidence>
<reference evidence="8 9" key="1">
    <citation type="journal article" date="2013" name="ISME J.">
        <title>A metabolic model for members of the genus Tetrasphaera involved in enhanced biological phosphorus removal.</title>
        <authorList>
            <person name="Kristiansen R."/>
            <person name="Nguyen H.T.T."/>
            <person name="Saunders A.M."/>
            <person name="Nielsen J.L."/>
            <person name="Wimmer R."/>
            <person name="Le V.Q."/>
            <person name="McIlroy S.J."/>
            <person name="Petrovski S."/>
            <person name="Seviour R.J."/>
            <person name="Calteau A."/>
            <person name="Nielsen K.L."/>
            <person name="Nielsen P.H."/>
        </authorList>
    </citation>
    <scope>NUCLEOTIDE SEQUENCE [LARGE SCALE GENOMIC DNA]</scope>
    <source>
        <strain evidence="8 9">Ben 74</strain>
    </source>
</reference>
<gene>
    <name evidence="6" type="primary">vapC</name>
    <name evidence="8" type="ORF">BN13_250019</name>
</gene>
<dbReference type="CDD" id="cd09874">
    <property type="entry name" value="PIN_MT3492-like"/>
    <property type="match status" value="1"/>
</dbReference>
<dbReference type="Pfam" id="PF01850">
    <property type="entry name" value="PIN"/>
    <property type="match status" value="1"/>
</dbReference>
<dbReference type="OrthoDB" id="1525146at2"/>
<proteinExistence type="inferred from homology"/>
<comment type="function">
    <text evidence="6">Toxic component of a toxin-antitoxin (TA) system. An RNase.</text>
</comment>
<protein>
    <recommendedName>
        <fullName evidence="6">Ribonuclease VapC</fullName>
        <shortName evidence="6">RNase VapC</shortName>
        <ecNumber evidence="6">3.1.-.-</ecNumber>
    </recommendedName>
    <alternativeName>
        <fullName evidence="6">Toxin VapC</fullName>
    </alternativeName>
</protein>
<keyword evidence="6" id="KW-0800">Toxin</keyword>
<dbReference type="HAMAP" id="MF_00265">
    <property type="entry name" value="VapC_Nob1"/>
    <property type="match status" value="1"/>
</dbReference>